<evidence type="ECO:0000256" key="1">
    <source>
        <dbReference type="SAM" id="Phobius"/>
    </source>
</evidence>
<feature type="transmembrane region" description="Helical" evidence="1">
    <location>
        <begin position="12"/>
        <end position="32"/>
    </location>
</feature>
<dbReference type="RefSeq" id="WP_027852130.1">
    <property type="nucleotide sequence ID" value="NZ_BSOR01000015.1"/>
</dbReference>
<comment type="caution">
    <text evidence="2">The sequence shown here is derived from an EMBL/GenBank/DDBJ whole genome shotgun (WGS) entry which is preliminary data.</text>
</comment>
<keyword evidence="3" id="KW-1185">Reference proteome</keyword>
<accession>A0ABQ5ZZ60</accession>
<sequence length="82" mass="9705">MDSAPEEKNQSIALVASLLFIIAFAVLIYIFFTKFMIQPHSTELREGHRDADYCRMVKLYMDTNGREGWRDYRGIYYKDCLK</sequence>
<organism evidence="2 3">
    <name type="scientific">Marinospirillum insulare</name>
    <dbReference type="NCBI Taxonomy" id="217169"/>
    <lineage>
        <taxon>Bacteria</taxon>
        <taxon>Pseudomonadati</taxon>
        <taxon>Pseudomonadota</taxon>
        <taxon>Gammaproteobacteria</taxon>
        <taxon>Oceanospirillales</taxon>
        <taxon>Oceanospirillaceae</taxon>
        <taxon>Marinospirillum</taxon>
    </lineage>
</organism>
<evidence type="ECO:0000313" key="3">
    <source>
        <dbReference type="Proteomes" id="UP001156682"/>
    </source>
</evidence>
<name>A0ABQ5ZZ60_9GAMM</name>
<dbReference type="Proteomes" id="UP001156682">
    <property type="component" value="Unassembled WGS sequence"/>
</dbReference>
<keyword evidence="1" id="KW-0812">Transmembrane</keyword>
<dbReference type="EMBL" id="BSOR01000015">
    <property type="protein sequence ID" value="GLR63288.1"/>
    <property type="molecule type" value="Genomic_DNA"/>
</dbReference>
<proteinExistence type="predicted"/>
<keyword evidence="1" id="KW-1133">Transmembrane helix</keyword>
<evidence type="ECO:0000313" key="2">
    <source>
        <dbReference type="EMBL" id="GLR63288.1"/>
    </source>
</evidence>
<keyword evidence="1" id="KW-0472">Membrane</keyword>
<protein>
    <submittedName>
        <fullName evidence="2">Uncharacterized protein</fullName>
    </submittedName>
</protein>
<gene>
    <name evidence="2" type="ORF">GCM10007878_07230</name>
</gene>
<reference evidence="3" key="1">
    <citation type="journal article" date="2019" name="Int. J. Syst. Evol. Microbiol.">
        <title>The Global Catalogue of Microorganisms (GCM) 10K type strain sequencing project: providing services to taxonomists for standard genome sequencing and annotation.</title>
        <authorList>
            <consortium name="The Broad Institute Genomics Platform"/>
            <consortium name="The Broad Institute Genome Sequencing Center for Infectious Disease"/>
            <person name="Wu L."/>
            <person name="Ma J."/>
        </authorList>
    </citation>
    <scope>NUCLEOTIDE SEQUENCE [LARGE SCALE GENOMIC DNA]</scope>
    <source>
        <strain evidence="3">NBRC 100033</strain>
    </source>
</reference>